<name>A0A5E4E3F3_PRUDU</name>
<dbReference type="AlphaFoldDB" id="A0A5E4E3F3"/>
<proteinExistence type="predicted"/>
<dbReference type="EMBL" id="CABIKO010000001">
    <property type="protein sequence ID" value="VVA09892.1"/>
    <property type="molecule type" value="Genomic_DNA"/>
</dbReference>
<feature type="compositionally biased region" description="Polar residues" evidence="1">
    <location>
        <begin position="49"/>
        <end position="65"/>
    </location>
</feature>
<accession>A0A5E4E3F3</accession>
<reference evidence="3" key="1">
    <citation type="journal article" date="2020" name="Plant J.">
        <title>Transposons played a major role in the diversification between the closely related almond and peach genomes: results from the almond genome sequence.</title>
        <authorList>
            <person name="Alioto T."/>
            <person name="Alexiou K.G."/>
            <person name="Bardil A."/>
            <person name="Barteri F."/>
            <person name="Castanera R."/>
            <person name="Cruz F."/>
            <person name="Dhingra A."/>
            <person name="Duval H."/>
            <person name="Fernandez I Marti A."/>
            <person name="Frias L."/>
            <person name="Galan B."/>
            <person name="Garcia J.L."/>
            <person name="Howad W."/>
            <person name="Gomez-Garrido J."/>
            <person name="Gut M."/>
            <person name="Julca I."/>
            <person name="Morata J."/>
            <person name="Puigdomenech P."/>
            <person name="Ribeca P."/>
            <person name="Rubio Cabetas M.J."/>
            <person name="Vlasova A."/>
            <person name="Wirthensohn M."/>
            <person name="Garcia-Mas J."/>
            <person name="Gabaldon T."/>
            <person name="Casacuberta J.M."/>
            <person name="Arus P."/>
        </authorList>
    </citation>
    <scope>NUCLEOTIDE SEQUENCE [LARGE SCALE GENOMIC DNA]</scope>
    <source>
        <strain evidence="3">cv. Texas</strain>
    </source>
</reference>
<protein>
    <submittedName>
        <fullName evidence="2">PREDICTED: PRUPE_7G169000</fullName>
    </submittedName>
</protein>
<dbReference type="InParanoid" id="A0A5E4E3F3"/>
<organism evidence="2 3">
    <name type="scientific">Prunus dulcis</name>
    <name type="common">Almond</name>
    <name type="synonym">Amygdalus dulcis</name>
    <dbReference type="NCBI Taxonomy" id="3755"/>
    <lineage>
        <taxon>Eukaryota</taxon>
        <taxon>Viridiplantae</taxon>
        <taxon>Streptophyta</taxon>
        <taxon>Embryophyta</taxon>
        <taxon>Tracheophyta</taxon>
        <taxon>Spermatophyta</taxon>
        <taxon>Magnoliopsida</taxon>
        <taxon>eudicotyledons</taxon>
        <taxon>Gunneridae</taxon>
        <taxon>Pentapetalae</taxon>
        <taxon>rosids</taxon>
        <taxon>fabids</taxon>
        <taxon>Rosales</taxon>
        <taxon>Rosaceae</taxon>
        <taxon>Amygdaloideae</taxon>
        <taxon>Amygdaleae</taxon>
        <taxon>Prunus</taxon>
    </lineage>
</organism>
<sequence length="101" mass="10436">MTLNNGGEDLDETPSMVVAINGGTIQMTSNNGGEDLDETPSMVVATNAPGASSSSAFDAGPSNTGGEDLDEKPSMVVADYGGIILEEGQQPNFHTFKEKDL</sequence>
<dbReference type="Proteomes" id="UP000327085">
    <property type="component" value="Chromosome 7"/>
</dbReference>
<dbReference type="Gramene" id="VVA09892">
    <property type="protein sequence ID" value="VVA09892"/>
    <property type="gene ID" value="Prudul26B027901"/>
</dbReference>
<evidence type="ECO:0000256" key="1">
    <source>
        <dbReference type="SAM" id="MobiDB-lite"/>
    </source>
</evidence>
<evidence type="ECO:0000313" key="2">
    <source>
        <dbReference type="EMBL" id="VVA09892.1"/>
    </source>
</evidence>
<evidence type="ECO:0000313" key="3">
    <source>
        <dbReference type="Proteomes" id="UP000327085"/>
    </source>
</evidence>
<feature type="region of interest" description="Disordered" evidence="1">
    <location>
        <begin position="45"/>
        <end position="73"/>
    </location>
</feature>
<gene>
    <name evidence="2" type="ORF">ALMOND_2B027901</name>
</gene>